<name>A0AAV2TTV7_CALDB</name>
<reference evidence="8" key="1">
    <citation type="submission" date="2024-06" db="EMBL/GenBank/DDBJ databases">
        <authorList>
            <person name="Liu X."/>
            <person name="Lenzi L."/>
            <person name="Haldenby T S."/>
            <person name="Uol C."/>
        </authorList>
    </citation>
    <scope>NUCLEOTIDE SEQUENCE</scope>
</reference>
<feature type="compositionally biased region" description="Basic and acidic residues" evidence="7">
    <location>
        <begin position="462"/>
        <end position="473"/>
    </location>
</feature>
<feature type="region of interest" description="Disordered" evidence="7">
    <location>
        <begin position="459"/>
        <end position="555"/>
    </location>
</feature>
<dbReference type="Proteomes" id="UP001497525">
    <property type="component" value="Unassembled WGS sequence"/>
</dbReference>
<feature type="compositionally biased region" description="Polar residues" evidence="7">
    <location>
        <begin position="588"/>
        <end position="608"/>
    </location>
</feature>
<feature type="region of interest" description="Disordered" evidence="7">
    <location>
        <begin position="388"/>
        <end position="421"/>
    </location>
</feature>
<comment type="subcellular location">
    <subcellularLocation>
        <location evidence="1">Nucleus</location>
    </subcellularLocation>
</comment>
<accession>A0AAV2TTV7</accession>
<protein>
    <submittedName>
        <fullName evidence="8">Uncharacterized protein</fullName>
    </submittedName>
</protein>
<evidence type="ECO:0000256" key="1">
    <source>
        <dbReference type="ARBA" id="ARBA00004123"/>
    </source>
</evidence>
<comment type="similarity">
    <text evidence="2">Belongs to the fl(2)d family.</text>
</comment>
<dbReference type="GO" id="GO:0005634">
    <property type="term" value="C:nucleus"/>
    <property type="evidence" value="ECO:0007669"/>
    <property type="project" value="UniProtKB-SubCell"/>
</dbReference>
<dbReference type="GO" id="GO:0008380">
    <property type="term" value="P:RNA splicing"/>
    <property type="evidence" value="ECO:0007669"/>
    <property type="project" value="UniProtKB-KW"/>
</dbReference>
<feature type="compositionally biased region" description="Polar residues" evidence="7">
    <location>
        <begin position="13"/>
        <end position="45"/>
    </location>
</feature>
<organism evidence="8 9">
    <name type="scientific">Calicophoron daubneyi</name>
    <name type="common">Rumen fluke</name>
    <name type="synonym">Paramphistomum daubneyi</name>
    <dbReference type="NCBI Taxonomy" id="300641"/>
    <lineage>
        <taxon>Eukaryota</taxon>
        <taxon>Metazoa</taxon>
        <taxon>Spiralia</taxon>
        <taxon>Lophotrochozoa</taxon>
        <taxon>Platyhelminthes</taxon>
        <taxon>Trematoda</taxon>
        <taxon>Digenea</taxon>
        <taxon>Plagiorchiida</taxon>
        <taxon>Pronocephalata</taxon>
        <taxon>Paramphistomoidea</taxon>
        <taxon>Paramphistomidae</taxon>
        <taxon>Calicophoron</taxon>
    </lineage>
</organism>
<keyword evidence="6" id="KW-0175">Coiled coil</keyword>
<evidence type="ECO:0000256" key="6">
    <source>
        <dbReference type="SAM" id="Coils"/>
    </source>
</evidence>
<evidence type="ECO:0000256" key="7">
    <source>
        <dbReference type="SAM" id="MobiDB-lite"/>
    </source>
</evidence>
<dbReference type="GO" id="GO:0006397">
    <property type="term" value="P:mRNA processing"/>
    <property type="evidence" value="ECO:0007669"/>
    <property type="project" value="UniProtKB-KW"/>
</dbReference>
<keyword evidence="5" id="KW-0539">Nucleus</keyword>
<comment type="caution">
    <text evidence="8">The sequence shown here is derived from an EMBL/GenBank/DDBJ whole genome shotgun (WGS) entry which is preliminary data.</text>
</comment>
<dbReference type="PANTHER" id="PTHR15217">
    <property type="entry name" value="WILMS' TUMOR 1-ASSOCIATING PROTEIN"/>
    <property type="match status" value="1"/>
</dbReference>
<dbReference type="Pfam" id="PF17098">
    <property type="entry name" value="Wtap"/>
    <property type="match status" value="1"/>
</dbReference>
<evidence type="ECO:0000313" key="9">
    <source>
        <dbReference type="Proteomes" id="UP001497525"/>
    </source>
</evidence>
<feature type="region of interest" description="Disordered" evidence="7">
    <location>
        <begin position="572"/>
        <end position="621"/>
    </location>
</feature>
<dbReference type="GO" id="GO:0016556">
    <property type="term" value="P:mRNA modification"/>
    <property type="evidence" value="ECO:0007669"/>
    <property type="project" value="InterPro"/>
</dbReference>
<evidence type="ECO:0000313" key="8">
    <source>
        <dbReference type="EMBL" id="CAL5140894.1"/>
    </source>
</evidence>
<feature type="compositionally biased region" description="Low complexity" evidence="7">
    <location>
        <begin position="154"/>
        <end position="174"/>
    </location>
</feature>
<evidence type="ECO:0000256" key="5">
    <source>
        <dbReference type="ARBA" id="ARBA00023242"/>
    </source>
</evidence>
<dbReference type="InterPro" id="IPR033757">
    <property type="entry name" value="WTAP"/>
</dbReference>
<sequence length="621" mass="67822">MEFSEKAEEEQVGVQSPSETGASSKQSVSGQLLSTKMRPPNNTEQIGNRIAYLESAIETATNERNELREQLRHSARNFELIESLILSKTELKEKELRHFLAPRLPNAESDHMTSQLPITTVPIQSTVPAVRPVPTLIGGSTKVVDGLLGPAHPTSGTSTSMSSGSLTGSHQSSAGQGGSKANSQMTNGRRSTPRNNHTDSTSLNEDDDLVIYTEVPVDHSVGLVLSRLRRTQNSCNALVTSNQADLQSFTFTQNSQNGKRIMMRFRILEQENEELAKGNRVGRTARLETEIALRRRFVHDLKQSHSDMEYLVEEVEAETEVFGNSLLLLQQRLNLAKTTAHILASALESTKPGSSGKFFEDAAWLLNTENPPGPLELPPLADLSELDISASPDQPEHDLSTNTVVSDSEEIPDQIQKSVHSTERLLKTEPGCAKLDSRTKKSLTSGRLKQPLKKIKMALSPRTHDARSSEEAAKNASEISPEISAVPHKRPRTDVRISPSIHSLVHSLSSPPKQSKKVRPTIPIDSLQRTFSRVSQNPVEESLERTPPSGPTSFDASGSVDCFELNVGGHTKSAVSRSITLPPPSHPFSANQTKQSFIEGPKSTNVGSPNPRLDDGVRVSE</sequence>
<feature type="compositionally biased region" description="Polar residues" evidence="7">
    <location>
        <begin position="527"/>
        <end position="539"/>
    </location>
</feature>
<proteinExistence type="inferred from homology"/>
<evidence type="ECO:0000256" key="4">
    <source>
        <dbReference type="ARBA" id="ARBA00023187"/>
    </source>
</evidence>
<keyword evidence="3" id="KW-0507">mRNA processing</keyword>
<dbReference type="EMBL" id="CAXLJL010000811">
    <property type="protein sequence ID" value="CAL5140894.1"/>
    <property type="molecule type" value="Genomic_DNA"/>
</dbReference>
<keyword evidence="4" id="KW-0508">mRNA splicing</keyword>
<feature type="compositionally biased region" description="Basic and acidic residues" evidence="7">
    <location>
        <begin position="612"/>
        <end position="621"/>
    </location>
</feature>
<feature type="coiled-coil region" evidence="6">
    <location>
        <begin position="50"/>
        <end position="77"/>
    </location>
</feature>
<feature type="compositionally biased region" description="Polar residues" evidence="7">
    <location>
        <begin position="180"/>
        <end position="203"/>
    </location>
</feature>
<evidence type="ECO:0000256" key="2">
    <source>
        <dbReference type="ARBA" id="ARBA00010313"/>
    </source>
</evidence>
<evidence type="ECO:0000256" key="3">
    <source>
        <dbReference type="ARBA" id="ARBA00022664"/>
    </source>
</evidence>
<dbReference type="GO" id="GO:0000381">
    <property type="term" value="P:regulation of alternative mRNA splicing, via spliceosome"/>
    <property type="evidence" value="ECO:0007669"/>
    <property type="project" value="InterPro"/>
</dbReference>
<feature type="region of interest" description="Disordered" evidence="7">
    <location>
        <begin position="1"/>
        <end position="45"/>
    </location>
</feature>
<feature type="region of interest" description="Disordered" evidence="7">
    <location>
        <begin position="147"/>
        <end position="205"/>
    </location>
</feature>
<dbReference type="PANTHER" id="PTHR15217:SF0">
    <property type="entry name" value="PRE-MRNA-SPLICING REGULATOR WTAP"/>
    <property type="match status" value="1"/>
</dbReference>
<dbReference type="AlphaFoldDB" id="A0AAV2TTV7"/>
<gene>
    <name evidence="8" type="ORF">CDAUBV1_LOCUS16192</name>
</gene>